<reference evidence="2" key="1">
    <citation type="submission" date="2019-08" db="EMBL/GenBank/DDBJ databases">
        <authorList>
            <person name="Kucharzyk K."/>
            <person name="Murdoch R.W."/>
            <person name="Higgins S."/>
            <person name="Loffler F."/>
        </authorList>
    </citation>
    <scope>NUCLEOTIDE SEQUENCE</scope>
</reference>
<dbReference type="EMBL" id="VSSQ01008508">
    <property type="protein sequence ID" value="MPM39058.1"/>
    <property type="molecule type" value="Genomic_DNA"/>
</dbReference>
<gene>
    <name evidence="2" type="ORF">SDC9_85689</name>
</gene>
<evidence type="ECO:0000259" key="1">
    <source>
        <dbReference type="Pfam" id="PF08818"/>
    </source>
</evidence>
<name>A0A644ZFH6_9ZZZZ</name>
<feature type="domain" description="YdhG-like" evidence="1">
    <location>
        <begin position="38"/>
        <end position="128"/>
    </location>
</feature>
<proteinExistence type="predicted"/>
<comment type="caution">
    <text evidence="2">The sequence shown here is derived from an EMBL/GenBank/DDBJ whole genome shotgun (WGS) entry which is preliminary data.</text>
</comment>
<dbReference type="InterPro" id="IPR014922">
    <property type="entry name" value="YdhG-like"/>
</dbReference>
<accession>A0A644ZFH6</accession>
<organism evidence="2">
    <name type="scientific">bioreactor metagenome</name>
    <dbReference type="NCBI Taxonomy" id="1076179"/>
    <lineage>
        <taxon>unclassified sequences</taxon>
        <taxon>metagenomes</taxon>
        <taxon>ecological metagenomes</taxon>
    </lineage>
</organism>
<dbReference type="Pfam" id="PF08818">
    <property type="entry name" value="DUF1801"/>
    <property type="match status" value="1"/>
</dbReference>
<dbReference type="Gene3D" id="3.90.1150.200">
    <property type="match status" value="1"/>
</dbReference>
<protein>
    <recommendedName>
        <fullName evidence="1">YdhG-like domain-containing protein</fullName>
    </recommendedName>
</protein>
<dbReference type="SUPFAM" id="SSF159888">
    <property type="entry name" value="YdhG-like"/>
    <property type="match status" value="1"/>
</dbReference>
<dbReference type="AlphaFoldDB" id="A0A644ZFH6"/>
<evidence type="ECO:0000313" key="2">
    <source>
        <dbReference type="EMBL" id="MPM39058.1"/>
    </source>
</evidence>
<sequence>MWTCPTCNRSFARKNQSHSCTVRQATIEAYVEAQQEAHRPTLHALHQCILSSMGEVEERMSWGMPTYYKEGNLLHFSVHANHVTLHVGQEVLTHFSSRLVGYTIGKGSIQLPFDEELDLELVADIARFVYEQTL</sequence>